<organism evidence="2 3">
    <name type="scientific">Diplodia corticola</name>
    <dbReference type="NCBI Taxonomy" id="236234"/>
    <lineage>
        <taxon>Eukaryota</taxon>
        <taxon>Fungi</taxon>
        <taxon>Dikarya</taxon>
        <taxon>Ascomycota</taxon>
        <taxon>Pezizomycotina</taxon>
        <taxon>Dothideomycetes</taxon>
        <taxon>Dothideomycetes incertae sedis</taxon>
        <taxon>Botryosphaeriales</taxon>
        <taxon>Botryosphaeriaceae</taxon>
        <taxon>Diplodia</taxon>
    </lineage>
</organism>
<dbReference type="RefSeq" id="XP_020130526.1">
    <property type="nucleotide sequence ID" value="XM_020273152.1"/>
</dbReference>
<gene>
    <name evidence="2" type="ORF">BKCO1_2400054</name>
</gene>
<dbReference type="Gene3D" id="3.30.70.100">
    <property type="match status" value="1"/>
</dbReference>
<dbReference type="Pfam" id="PF03992">
    <property type="entry name" value="ABM"/>
    <property type="match status" value="1"/>
</dbReference>
<dbReference type="InterPro" id="IPR011008">
    <property type="entry name" value="Dimeric_a/b-barrel"/>
</dbReference>
<keyword evidence="2" id="KW-0560">Oxidoreductase</keyword>
<proteinExistence type="predicted"/>
<keyword evidence="2" id="KW-0503">Monooxygenase</keyword>
<protein>
    <submittedName>
        <fullName evidence="2">Antibiotic biosynthesis monooxygenase</fullName>
    </submittedName>
</protein>
<sequence length="128" mass="14963">MSSPSSSSFPQPEKHEGFTLVVSVTIQPDKVDEWLGHFWKAFDRVSAEPECLSFEVFRYPDQPNKVKWVENWSKSVAWFMENQISKAYMQAYLEATDPLLMGEREKEVLERFGGKWARAREGVYDKSY</sequence>
<dbReference type="GeneID" id="31013412"/>
<dbReference type="Proteomes" id="UP000183809">
    <property type="component" value="Unassembled WGS sequence"/>
</dbReference>
<accession>A0A1J9R1Z6</accession>
<evidence type="ECO:0000313" key="3">
    <source>
        <dbReference type="Proteomes" id="UP000183809"/>
    </source>
</evidence>
<feature type="domain" description="ABM" evidence="1">
    <location>
        <begin position="18"/>
        <end position="108"/>
    </location>
</feature>
<evidence type="ECO:0000259" key="1">
    <source>
        <dbReference type="PROSITE" id="PS51725"/>
    </source>
</evidence>
<dbReference type="SUPFAM" id="SSF54909">
    <property type="entry name" value="Dimeric alpha+beta barrel"/>
    <property type="match status" value="1"/>
</dbReference>
<dbReference type="AlphaFoldDB" id="A0A1J9R1Z6"/>
<dbReference type="GO" id="GO:0004497">
    <property type="term" value="F:monooxygenase activity"/>
    <property type="evidence" value="ECO:0007669"/>
    <property type="project" value="UniProtKB-KW"/>
</dbReference>
<reference evidence="2 3" key="1">
    <citation type="submission" date="2016-10" db="EMBL/GenBank/DDBJ databases">
        <title>Proteomics and genomics reveal pathogen-plant mechanisms compatible with a hemibiotrophic lifestyle of Diplodia corticola.</title>
        <authorList>
            <person name="Fernandes I."/>
            <person name="De Jonge R."/>
            <person name="Van De Peer Y."/>
            <person name="Devreese B."/>
            <person name="Alves A."/>
            <person name="Esteves A.C."/>
        </authorList>
    </citation>
    <scope>NUCLEOTIDE SEQUENCE [LARGE SCALE GENOMIC DNA]</scope>
    <source>
        <strain evidence="2 3">CBS 112549</strain>
    </source>
</reference>
<dbReference type="InterPro" id="IPR007138">
    <property type="entry name" value="ABM_dom"/>
</dbReference>
<name>A0A1J9R1Z6_9PEZI</name>
<keyword evidence="3" id="KW-1185">Reference proteome</keyword>
<dbReference type="EMBL" id="MNUE01000024">
    <property type="protein sequence ID" value="OJD34266.1"/>
    <property type="molecule type" value="Genomic_DNA"/>
</dbReference>
<dbReference type="PROSITE" id="PS51725">
    <property type="entry name" value="ABM"/>
    <property type="match status" value="1"/>
</dbReference>
<comment type="caution">
    <text evidence="2">The sequence shown here is derived from an EMBL/GenBank/DDBJ whole genome shotgun (WGS) entry which is preliminary data.</text>
</comment>
<evidence type="ECO:0000313" key="2">
    <source>
        <dbReference type="EMBL" id="OJD34266.1"/>
    </source>
</evidence>
<dbReference type="OrthoDB" id="4126315at2759"/>